<evidence type="ECO:0000313" key="2">
    <source>
        <dbReference type="Proteomes" id="UP001248709"/>
    </source>
</evidence>
<dbReference type="PIRSF" id="PIRSF004884">
    <property type="entry name" value="Sugar_kin_arch"/>
    <property type="match status" value="1"/>
</dbReference>
<proteinExistence type="predicted"/>
<name>A0ABU3HAM3_9BACL</name>
<keyword evidence="1" id="KW-0808">Transferase</keyword>
<gene>
    <name evidence="1" type="ORF">J2Z22_003351</name>
</gene>
<protein>
    <submittedName>
        <fullName evidence="1">Beta-ribofuranosylaminobenzene 5'-phosphate synthase</fullName>
        <ecNumber evidence="1">2.4.2.54</ecNumber>
    </submittedName>
</protein>
<organism evidence="1 2">
    <name type="scientific">Paenibacillus forsythiae</name>
    <dbReference type="NCBI Taxonomy" id="365616"/>
    <lineage>
        <taxon>Bacteria</taxon>
        <taxon>Bacillati</taxon>
        <taxon>Bacillota</taxon>
        <taxon>Bacilli</taxon>
        <taxon>Bacillales</taxon>
        <taxon>Paenibacillaceae</taxon>
        <taxon>Paenibacillus</taxon>
    </lineage>
</organism>
<dbReference type="InterPro" id="IPR020568">
    <property type="entry name" value="Ribosomal_Su5_D2-typ_SF"/>
</dbReference>
<sequence length="332" mass="37473">MIDTTVKSLKKVSIKTGYRIHINSIDMNGFSGRCCGGLGFALKEPFLELEIEKSDEEIYQCKYPDKVKQYIDKLKEVYSFQSNYYINVVNEISEHIGIGSETQLYYALATGIVSLENAEYDFVDISKKLGLAGVSGIGYGTYTLGKFIVDGGYMLGEEKANFVEHSKKPPVFLFNHEIKSTWKVIVVIPKLHTSISKAEEDAFFAKYTPVPVEEVKEIAYFTLMGVIPAIIESDFQGFIRSMKMITKAGTKRAELKINERICGEILCRLEELFGFSALSSLGPACYTFVEAREDGSLSPFVNERYLTEKFPNCDIYITEIRNAPFEISKSYE</sequence>
<dbReference type="RefSeq" id="WP_025697893.1">
    <property type="nucleotide sequence ID" value="NZ_JAUSUY010000014.1"/>
</dbReference>
<dbReference type="InterPro" id="IPR004422">
    <property type="entry name" value="RFAP_synthase"/>
</dbReference>
<dbReference type="NCBIfam" id="TIGR00144">
    <property type="entry name" value="beta_RFAP_syn"/>
    <property type="match status" value="1"/>
</dbReference>
<dbReference type="Proteomes" id="UP001248709">
    <property type="component" value="Unassembled WGS sequence"/>
</dbReference>
<comment type="caution">
    <text evidence="1">The sequence shown here is derived from an EMBL/GenBank/DDBJ whole genome shotgun (WGS) entry which is preliminary data.</text>
</comment>
<dbReference type="EMBL" id="JAUSUY010000014">
    <property type="protein sequence ID" value="MDT3427775.1"/>
    <property type="molecule type" value="Genomic_DNA"/>
</dbReference>
<dbReference type="GO" id="GO:0043793">
    <property type="term" value="F:beta-ribofuranosylaminobenzene 5'-phosphate synthase activity"/>
    <property type="evidence" value="ECO:0007669"/>
    <property type="project" value="UniProtKB-EC"/>
</dbReference>
<dbReference type="SUPFAM" id="SSF54211">
    <property type="entry name" value="Ribosomal protein S5 domain 2-like"/>
    <property type="match status" value="1"/>
</dbReference>
<keyword evidence="1" id="KW-0328">Glycosyltransferase</keyword>
<keyword evidence="2" id="KW-1185">Reference proteome</keyword>
<dbReference type="EC" id="2.4.2.54" evidence="1"/>
<evidence type="ECO:0000313" key="1">
    <source>
        <dbReference type="EMBL" id="MDT3427775.1"/>
    </source>
</evidence>
<accession>A0ABU3HAM3</accession>
<reference evidence="1 2" key="1">
    <citation type="submission" date="2023-07" db="EMBL/GenBank/DDBJ databases">
        <title>Genomic Encyclopedia of Type Strains, Phase IV (KMG-IV): sequencing the most valuable type-strain genomes for metagenomic binning, comparative biology and taxonomic classification.</title>
        <authorList>
            <person name="Goeker M."/>
        </authorList>
    </citation>
    <scope>NUCLEOTIDE SEQUENCE [LARGE SCALE GENOMIC DNA]</scope>
    <source>
        <strain evidence="1 2">T98</strain>
    </source>
</reference>